<dbReference type="OrthoDB" id="421002at2759"/>
<evidence type="ECO:0000313" key="1">
    <source>
        <dbReference type="EMBL" id="PWA44256.1"/>
    </source>
</evidence>
<protein>
    <submittedName>
        <fullName evidence="1">Armadillo-like helical</fullName>
    </submittedName>
</protein>
<keyword evidence="2" id="KW-1185">Reference proteome</keyword>
<reference evidence="1 2" key="1">
    <citation type="journal article" date="2018" name="Mol. Plant">
        <title>The genome of Artemisia annua provides insight into the evolution of Asteraceae family and artemisinin biosynthesis.</title>
        <authorList>
            <person name="Shen Q."/>
            <person name="Zhang L."/>
            <person name="Liao Z."/>
            <person name="Wang S."/>
            <person name="Yan T."/>
            <person name="Shi P."/>
            <person name="Liu M."/>
            <person name="Fu X."/>
            <person name="Pan Q."/>
            <person name="Wang Y."/>
            <person name="Lv Z."/>
            <person name="Lu X."/>
            <person name="Zhang F."/>
            <person name="Jiang W."/>
            <person name="Ma Y."/>
            <person name="Chen M."/>
            <person name="Hao X."/>
            <person name="Li L."/>
            <person name="Tang Y."/>
            <person name="Lv G."/>
            <person name="Zhou Y."/>
            <person name="Sun X."/>
            <person name="Brodelius P.E."/>
            <person name="Rose J.K.C."/>
            <person name="Tang K."/>
        </authorList>
    </citation>
    <scope>NUCLEOTIDE SEQUENCE [LARGE SCALE GENOMIC DNA]</scope>
    <source>
        <strain evidence="2">cv. Huhao1</strain>
        <tissue evidence="1">Leaf</tissue>
    </source>
</reference>
<evidence type="ECO:0000313" key="2">
    <source>
        <dbReference type="Proteomes" id="UP000245207"/>
    </source>
</evidence>
<dbReference type="EMBL" id="PKPP01011378">
    <property type="protein sequence ID" value="PWA44256.1"/>
    <property type="molecule type" value="Genomic_DNA"/>
</dbReference>
<name>A0A2U1L5I1_ARTAN</name>
<accession>A0A2U1L5I1</accession>
<comment type="caution">
    <text evidence="1">The sequence shown here is derived from an EMBL/GenBank/DDBJ whole genome shotgun (WGS) entry which is preliminary data.</text>
</comment>
<proteinExistence type="predicted"/>
<gene>
    <name evidence="1" type="ORF">CTI12_AA527340</name>
</gene>
<dbReference type="AlphaFoldDB" id="A0A2U1L5I1"/>
<sequence>MKWMILSTRRMSNILQNHMISSNTTTRKLLVAVPAKTYQKGVYRLWVISDSSDCFALLVFFSIQMVSEISKWFRKKDRKKQYWILALLRLSFLQKHVVDVRAELQNKNVSDALSRVLKDVNELPIVRHDAPEVLGSIGALLSASNEGLKRVRASSNGCSGVGFILPAKRIKRRIWRPQKEMNLKATFSLSCSCLWA</sequence>
<organism evidence="1 2">
    <name type="scientific">Artemisia annua</name>
    <name type="common">Sweet wormwood</name>
    <dbReference type="NCBI Taxonomy" id="35608"/>
    <lineage>
        <taxon>Eukaryota</taxon>
        <taxon>Viridiplantae</taxon>
        <taxon>Streptophyta</taxon>
        <taxon>Embryophyta</taxon>
        <taxon>Tracheophyta</taxon>
        <taxon>Spermatophyta</taxon>
        <taxon>Magnoliopsida</taxon>
        <taxon>eudicotyledons</taxon>
        <taxon>Gunneridae</taxon>
        <taxon>Pentapetalae</taxon>
        <taxon>asterids</taxon>
        <taxon>campanulids</taxon>
        <taxon>Asterales</taxon>
        <taxon>Asteraceae</taxon>
        <taxon>Asteroideae</taxon>
        <taxon>Anthemideae</taxon>
        <taxon>Artemisiinae</taxon>
        <taxon>Artemisia</taxon>
    </lineage>
</organism>
<dbReference type="Proteomes" id="UP000245207">
    <property type="component" value="Unassembled WGS sequence"/>
</dbReference>